<dbReference type="EMBL" id="KN832894">
    <property type="protein sequence ID" value="KIM93511.1"/>
    <property type="molecule type" value="Genomic_DNA"/>
</dbReference>
<feature type="transmembrane region" description="Helical" evidence="1">
    <location>
        <begin position="107"/>
        <end position="126"/>
    </location>
</feature>
<feature type="transmembrane region" description="Helical" evidence="1">
    <location>
        <begin position="56"/>
        <end position="76"/>
    </location>
</feature>
<protein>
    <submittedName>
        <fullName evidence="2">Uncharacterized protein</fullName>
    </submittedName>
</protein>
<name>A0A0C3GST5_OIDMZ</name>
<proteinExistence type="predicted"/>
<gene>
    <name evidence="2" type="ORF">OIDMADRAFT_35620</name>
</gene>
<dbReference type="HOGENOM" id="CLU_1768646_0_0_1"/>
<keyword evidence="3" id="KW-1185">Reference proteome</keyword>
<feature type="transmembrane region" description="Helical" evidence="1">
    <location>
        <begin position="83"/>
        <end position="101"/>
    </location>
</feature>
<keyword evidence="1" id="KW-0812">Transmembrane</keyword>
<dbReference type="Proteomes" id="UP000054321">
    <property type="component" value="Unassembled WGS sequence"/>
</dbReference>
<evidence type="ECO:0000313" key="3">
    <source>
        <dbReference type="Proteomes" id="UP000054321"/>
    </source>
</evidence>
<organism evidence="2 3">
    <name type="scientific">Oidiodendron maius (strain Zn)</name>
    <dbReference type="NCBI Taxonomy" id="913774"/>
    <lineage>
        <taxon>Eukaryota</taxon>
        <taxon>Fungi</taxon>
        <taxon>Dikarya</taxon>
        <taxon>Ascomycota</taxon>
        <taxon>Pezizomycotina</taxon>
        <taxon>Leotiomycetes</taxon>
        <taxon>Leotiomycetes incertae sedis</taxon>
        <taxon>Myxotrichaceae</taxon>
        <taxon>Oidiodendron</taxon>
    </lineage>
</organism>
<sequence>MPSYGSARSPLMRNLSEKAGINDYKSSSVRLLAWVIAFASSVAWTVQQDTSSYPNYLWFTLAFALCLVGWIFVTLATGTAKNYHVAIVGFLAAGFILTSSAANNLLYTSDILLEIAAAGFILLSVVNV</sequence>
<dbReference type="STRING" id="913774.A0A0C3GST5"/>
<evidence type="ECO:0000256" key="1">
    <source>
        <dbReference type="SAM" id="Phobius"/>
    </source>
</evidence>
<dbReference type="InParanoid" id="A0A0C3GST5"/>
<keyword evidence="1" id="KW-0472">Membrane</keyword>
<reference evidence="2 3" key="1">
    <citation type="submission" date="2014-04" db="EMBL/GenBank/DDBJ databases">
        <authorList>
            <consortium name="DOE Joint Genome Institute"/>
            <person name="Kuo A."/>
            <person name="Martino E."/>
            <person name="Perotto S."/>
            <person name="Kohler A."/>
            <person name="Nagy L.G."/>
            <person name="Floudas D."/>
            <person name="Copeland A."/>
            <person name="Barry K.W."/>
            <person name="Cichocki N."/>
            <person name="Veneault-Fourrey C."/>
            <person name="LaButti K."/>
            <person name="Lindquist E.A."/>
            <person name="Lipzen A."/>
            <person name="Lundell T."/>
            <person name="Morin E."/>
            <person name="Murat C."/>
            <person name="Sun H."/>
            <person name="Tunlid A."/>
            <person name="Henrissat B."/>
            <person name="Grigoriev I.V."/>
            <person name="Hibbett D.S."/>
            <person name="Martin F."/>
            <person name="Nordberg H.P."/>
            <person name="Cantor M.N."/>
            <person name="Hua S.X."/>
        </authorList>
    </citation>
    <scope>NUCLEOTIDE SEQUENCE [LARGE SCALE GENOMIC DNA]</scope>
    <source>
        <strain evidence="2 3">Zn</strain>
    </source>
</reference>
<reference evidence="3" key="2">
    <citation type="submission" date="2015-01" db="EMBL/GenBank/DDBJ databases">
        <title>Evolutionary Origins and Diversification of the Mycorrhizal Mutualists.</title>
        <authorList>
            <consortium name="DOE Joint Genome Institute"/>
            <consortium name="Mycorrhizal Genomics Consortium"/>
            <person name="Kohler A."/>
            <person name="Kuo A."/>
            <person name="Nagy L.G."/>
            <person name="Floudas D."/>
            <person name="Copeland A."/>
            <person name="Barry K.W."/>
            <person name="Cichocki N."/>
            <person name="Veneault-Fourrey C."/>
            <person name="LaButti K."/>
            <person name="Lindquist E.A."/>
            <person name="Lipzen A."/>
            <person name="Lundell T."/>
            <person name="Morin E."/>
            <person name="Murat C."/>
            <person name="Riley R."/>
            <person name="Ohm R."/>
            <person name="Sun H."/>
            <person name="Tunlid A."/>
            <person name="Henrissat B."/>
            <person name="Grigoriev I.V."/>
            <person name="Hibbett D.S."/>
            <person name="Martin F."/>
        </authorList>
    </citation>
    <scope>NUCLEOTIDE SEQUENCE [LARGE SCALE GENOMIC DNA]</scope>
    <source>
        <strain evidence="3">Zn</strain>
    </source>
</reference>
<evidence type="ECO:0000313" key="2">
    <source>
        <dbReference type="EMBL" id="KIM93511.1"/>
    </source>
</evidence>
<dbReference type="AlphaFoldDB" id="A0A0C3GST5"/>
<accession>A0A0C3GST5</accession>
<keyword evidence="1" id="KW-1133">Transmembrane helix</keyword>
<feature type="transmembrane region" description="Helical" evidence="1">
    <location>
        <begin position="28"/>
        <end position="44"/>
    </location>
</feature>